<evidence type="ECO:0000256" key="2">
    <source>
        <dbReference type="ARBA" id="ARBA00023125"/>
    </source>
</evidence>
<dbReference type="InterPro" id="IPR023772">
    <property type="entry name" value="DNA-bd_HTH_TetR-type_CS"/>
</dbReference>
<evidence type="ECO:0000259" key="5">
    <source>
        <dbReference type="PROSITE" id="PS50977"/>
    </source>
</evidence>
<keyword evidence="3" id="KW-0804">Transcription</keyword>
<dbReference type="PROSITE" id="PS01081">
    <property type="entry name" value="HTH_TETR_1"/>
    <property type="match status" value="1"/>
</dbReference>
<feature type="DNA-binding region" description="H-T-H motif" evidence="4">
    <location>
        <begin position="46"/>
        <end position="65"/>
    </location>
</feature>
<sequence>MFSTTLSEMYTRTTDNRPLRKDAELNRQRVIAAARDLFATRGLEATLNEVAHHAGLGVATVYRRFPTKESLFDAIFKDGIEQLARLAESASEHENSWEAFAWFIDTMCDITATDRGMREIIFSNTYGGDRVEAARVRLTPELTKLIERAQADGYLRPELSATDVPFFGLLAGTVSEYAGHAEPGLWRRYVAMLLDSMKVRADQPALKVSALNHDQLEAVMRAWRPAESS</sequence>
<dbReference type="InterPro" id="IPR050109">
    <property type="entry name" value="HTH-type_TetR-like_transc_reg"/>
</dbReference>
<dbReference type="PANTHER" id="PTHR30055:SF234">
    <property type="entry name" value="HTH-TYPE TRANSCRIPTIONAL REGULATOR BETI"/>
    <property type="match status" value="1"/>
</dbReference>
<keyword evidence="2 4" id="KW-0238">DNA-binding</keyword>
<keyword evidence="1" id="KW-0805">Transcription regulation</keyword>
<evidence type="ECO:0000256" key="1">
    <source>
        <dbReference type="ARBA" id="ARBA00023015"/>
    </source>
</evidence>
<dbReference type="EMBL" id="LZLC01000219">
    <property type="protein sequence ID" value="OBJ37513.1"/>
    <property type="molecule type" value="Genomic_DNA"/>
</dbReference>
<comment type="caution">
    <text evidence="6">The sequence shown here is derived from an EMBL/GenBank/DDBJ whole genome shotgun (WGS) entry which is preliminary data.</text>
</comment>
<evidence type="ECO:0000256" key="4">
    <source>
        <dbReference type="PROSITE-ProRule" id="PRU00335"/>
    </source>
</evidence>
<evidence type="ECO:0000256" key="3">
    <source>
        <dbReference type="ARBA" id="ARBA00023163"/>
    </source>
</evidence>
<accession>A0A1A3GQ93</accession>
<dbReference type="PRINTS" id="PR00455">
    <property type="entry name" value="HTHTETR"/>
</dbReference>
<proteinExistence type="predicted"/>
<dbReference type="GO" id="GO:0003700">
    <property type="term" value="F:DNA-binding transcription factor activity"/>
    <property type="evidence" value="ECO:0007669"/>
    <property type="project" value="TreeGrafter"/>
</dbReference>
<evidence type="ECO:0000313" key="7">
    <source>
        <dbReference type="Proteomes" id="UP000093898"/>
    </source>
</evidence>
<reference evidence="6 7" key="1">
    <citation type="submission" date="2016-06" db="EMBL/GenBank/DDBJ databases">
        <authorList>
            <person name="Kjaerup R.B."/>
            <person name="Dalgaard T.S."/>
            <person name="Juul-Madsen H.R."/>
        </authorList>
    </citation>
    <scope>NUCLEOTIDE SEQUENCE [LARGE SCALE GENOMIC DNA]</scope>
    <source>
        <strain evidence="6 7">1127319.6</strain>
    </source>
</reference>
<dbReference type="InterPro" id="IPR009057">
    <property type="entry name" value="Homeodomain-like_sf"/>
</dbReference>
<evidence type="ECO:0000313" key="6">
    <source>
        <dbReference type="EMBL" id="OBJ37513.1"/>
    </source>
</evidence>
<dbReference type="InterPro" id="IPR036271">
    <property type="entry name" value="Tet_transcr_reg_TetR-rel_C_sf"/>
</dbReference>
<dbReference type="SUPFAM" id="SSF46689">
    <property type="entry name" value="Homeodomain-like"/>
    <property type="match status" value="1"/>
</dbReference>
<dbReference type="Gene3D" id="1.10.357.10">
    <property type="entry name" value="Tetracycline Repressor, domain 2"/>
    <property type="match status" value="1"/>
</dbReference>
<dbReference type="AlphaFoldDB" id="A0A1A3GQ93"/>
<dbReference type="PANTHER" id="PTHR30055">
    <property type="entry name" value="HTH-TYPE TRANSCRIPTIONAL REGULATOR RUTR"/>
    <property type="match status" value="1"/>
</dbReference>
<feature type="domain" description="HTH tetR-type" evidence="5">
    <location>
        <begin position="24"/>
        <end position="83"/>
    </location>
</feature>
<dbReference type="Proteomes" id="UP000093898">
    <property type="component" value="Unassembled WGS sequence"/>
</dbReference>
<organism evidence="6 7">
    <name type="scientific">Mycolicibacterium mucogenicum</name>
    <name type="common">Mycobacterium mucogenicum</name>
    <dbReference type="NCBI Taxonomy" id="56689"/>
    <lineage>
        <taxon>Bacteria</taxon>
        <taxon>Bacillati</taxon>
        <taxon>Actinomycetota</taxon>
        <taxon>Actinomycetes</taxon>
        <taxon>Mycobacteriales</taxon>
        <taxon>Mycobacteriaceae</taxon>
        <taxon>Mycolicibacterium</taxon>
    </lineage>
</organism>
<dbReference type="InterPro" id="IPR001647">
    <property type="entry name" value="HTH_TetR"/>
</dbReference>
<dbReference type="PROSITE" id="PS50977">
    <property type="entry name" value="HTH_TETR_2"/>
    <property type="match status" value="1"/>
</dbReference>
<name>A0A1A3GQ93_MYCMU</name>
<protein>
    <submittedName>
        <fullName evidence="6">Transcriptional regulator</fullName>
    </submittedName>
</protein>
<dbReference type="Pfam" id="PF00440">
    <property type="entry name" value="TetR_N"/>
    <property type="match status" value="1"/>
</dbReference>
<dbReference type="RefSeq" id="WP_064984975.1">
    <property type="nucleotide sequence ID" value="NZ_LZLC01000219.1"/>
</dbReference>
<dbReference type="SUPFAM" id="SSF48498">
    <property type="entry name" value="Tetracyclin repressor-like, C-terminal domain"/>
    <property type="match status" value="1"/>
</dbReference>
<gene>
    <name evidence="6" type="ORF">A5630_04400</name>
</gene>
<dbReference type="GO" id="GO:0000976">
    <property type="term" value="F:transcription cis-regulatory region binding"/>
    <property type="evidence" value="ECO:0007669"/>
    <property type="project" value="TreeGrafter"/>
</dbReference>